<dbReference type="EMBL" id="BMAV01022525">
    <property type="protein sequence ID" value="GFY77607.1"/>
    <property type="molecule type" value="Genomic_DNA"/>
</dbReference>
<gene>
    <name evidence="8" type="primary">Gld</name>
    <name evidence="8" type="ORF">TNIN_320221</name>
</gene>
<evidence type="ECO:0000256" key="2">
    <source>
        <dbReference type="ARBA" id="ARBA00010790"/>
    </source>
</evidence>
<feature type="domain" description="Glucose-methanol-choline oxidoreductase C-terminal" evidence="7">
    <location>
        <begin position="492"/>
        <end position="633"/>
    </location>
</feature>
<dbReference type="InterPro" id="IPR007867">
    <property type="entry name" value="GMC_OxRtase_C"/>
</dbReference>
<keyword evidence="3" id="KW-0285">Flavoprotein</keyword>
<reference evidence="8" key="1">
    <citation type="submission" date="2020-08" db="EMBL/GenBank/DDBJ databases">
        <title>Multicomponent nature underlies the extraordinary mechanical properties of spider dragline silk.</title>
        <authorList>
            <person name="Kono N."/>
            <person name="Nakamura H."/>
            <person name="Mori M."/>
            <person name="Yoshida Y."/>
            <person name="Ohtoshi R."/>
            <person name="Malay A.D."/>
            <person name="Moran D.A.P."/>
            <person name="Tomita M."/>
            <person name="Numata K."/>
            <person name="Arakawa K."/>
        </authorList>
    </citation>
    <scope>NUCLEOTIDE SEQUENCE</scope>
</reference>
<keyword evidence="9" id="KW-1185">Reference proteome</keyword>
<dbReference type="PANTHER" id="PTHR11552">
    <property type="entry name" value="GLUCOSE-METHANOL-CHOLINE GMC OXIDOREDUCTASE"/>
    <property type="match status" value="1"/>
</dbReference>
<evidence type="ECO:0000256" key="1">
    <source>
        <dbReference type="ARBA" id="ARBA00001974"/>
    </source>
</evidence>
<dbReference type="GO" id="GO:0016614">
    <property type="term" value="F:oxidoreductase activity, acting on CH-OH group of donors"/>
    <property type="evidence" value="ECO:0007669"/>
    <property type="project" value="InterPro"/>
</dbReference>
<dbReference type="InterPro" id="IPR012132">
    <property type="entry name" value="GMC_OxRdtase"/>
</dbReference>
<accession>A0A8X6YTF6</accession>
<evidence type="ECO:0000313" key="8">
    <source>
        <dbReference type="EMBL" id="GFY77607.1"/>
    </source>
</evidence>
<name>A0A8X6YTF6_9ARAC</name>
<evidence type="ECO:0000256" key="3">
    <source>
        <dbReference type="ARBA" id="ARBA00022630"/>
    </source>
</evidence>
<dbReference type="InterPro" id="IPR036188">
    <property type="entry name" value="FAD/NAD-bd_sf"/>
</dbReference>
<dbReference type="Pfam" id="PF00732">
    <property type="entry name" value="GMC_oxred_N"/>
    <property type="match status" value="1"/>
</dbReference>
<organism evidence="8 9">
    <name type="scientific">Trichonephila inaurata madagascariensis</name>
    <dbReference type="NCBI Taxonomy" id="2747483"/>
    <lineage>
        <taxon>Eukaryota</taxon>
        <taxon>Metazoa</taxon>
        <taxon>Ecdysozoa</taxon>
        <taxon>Arthropoda</taxon>
        <taxon>Chelicerata</taxon>
        <taxon>Arachnida</taxon>
        <taxon>Araneae</taxon>
        <taxon>Araneomorphae</taxon>
        <taxon>Entelegynae</taxon>
        <taxon>Araneoidea</taxon>
        <taxon>Nephilidae</taxon>
        <taxon>Trichonephila</taxon>
        <taxon>Trichonephila inaurata</taxon>
    </lineage>
</organism>
<dbReference type="InterPro" id="IPR000172">
    <property type="entry name" value="GMC_OxRdtase_N"/>
</dbReference>
<dbReference type="OrthoDB" id="6432211at2759"/>
<sequence length="660" mass="73383">MWDPLFPYNLTFEASYPTPYATSQFLSLILLSMMGQKHTPKTTTDIKGSYDYIIVGGGTAGSVLAARLAEKECVTVLLLEAGKSPPKVTDIPTAARSFIQSDIDWNYSTAPQEHTGAGLVNRNKIEASQNNPLRITSGAFSTPIQTMRSQTNIEPLIHRKKSAAWPSAKAIGGCSVTNDMLNVRGNKKDYDDWAADGASGWSYEEVLPYFKKLEDNTDEEYVKNGYHGTGGPVTVSKPPYDSELKAAVLEAAEDKGYRIGDINGPDATGFYDLQATMRDGQRCSAAKAYLVPNDHKENLDIVSEAFVRKIIIDNFQAIGVVFDFEGQTREVRANKEVILSAGTVNTAQLLMLSGIGPRQELEKHNASIIRVKADLPVGKNLQDHWSVILTFGLSDEIMPFAKKQVDKSNIMQYVSSKTGVLGSLQGIAVLALLDQNDTKGTNEYPDYQLYFWEGHTSLVKDQLRIKPEYFEAIYGPYKEKPFYWCMSEILHPKSRGEVTLRSSNPYDPPIIDPNYFSHPEDMEVVVAGLKKCKEFGQSEALKKIGSKLFTRLYPGCEDDVNDDDKYFRCIARSIVFTSNHQTGTAKMGNQRDPTTVVDPKLRVKKIRNLRVVDASVMPIIPGGNTNVPTMMVAEKASDMIKETIRCESDNDMHSILLEER</sequence>
<dbReference type="PIRSF" id="PIRSF000137">
    <property type="entry name" value="Alcohol_oxidase"/>
    <property type="match status" value="1"/>
</dbReference>
<evidence type="ECO:0000259" key="6">
    <source>
        <dbReference type="Pfam" id="PF00732"/>
    </source>
</evidence>
<dbReference type="Proteomes" id="UP000886998">
    <property type="component" value="Unassembled WGS sequence"/>
</dbReference>
<dbReference type="Gene3D" id="3.30.560.10">
    <property type="entry name" value="Glucose Oxidase, domain 3"/>
    <property type="match status" value="1"/>
</dbReference>
<dbReference type="SUPFAM" id="SSF54373">
    <property type="entry name" value="FAD-linked reductases, C-terminal domain"/>
    <property type="match status" value="1"/>
</dbReference>
<dbReference type="GO" id="GO:0050660">
    <property type="term" value="F:flavin adenine dinucleotide binding"/>
    <property type="evidence" value="ECO:0007669"/>
    <property type="project" value="InterPro"/>
</dbReference>
<proteinExistence type="inferred from homology"/>
<evidence type="ECO:0000256" key="4">
    <source>
        <dbReference type="ARBA" id="ARBA00022827"/>
    </source>
</evidence>
<dbReference type="Pfam" id="PF05199">
    <property type="entry name" value="GMC_oxred_C"/>
    <property type="match status" value="1"/>
</dbReference>
<dbReference type="PANTHER" id="PTHR11552:SF147">
    <property type="entry name" value="CHOLINE DEHYDROGENASE, MITOCHONDRIAL"/>
    <property type="match status" value="1"/>
</dbReference>
<protein>
    <submittedName>
        <fullName evidence="8">Glucose dehydrogenase</fullName>
    </submittedName>
</protein>
<dbReference type="AlphaFoldDB" id="A0A8X6YTF6"/>
<evidence type="ECO:0000313" key="9">
    <source>
        <dbReference type="Proteomes" id="UP000886998"/>
    </source>
</evidence>
<keyword evidence="4 5" id="KW-0274">FAD</keyword>
<dbReference type="Gene3D" id="3.50.50.60">
    <property type="entry name" value="FAD/NAD(P)-binding domain"/>
    <property type="match status" value="2"/>
</dbReference>
<comment type="cofactor">
    <cofactor evidence="1 5">
        <name>FAD</name>
        <dbReference type="ChEBI" id="CHEBI:57692"/>
    </cofactor>
</comment>
<comment type="similarity">
    <text evidence="2">Belongs to the GMC oxidoreductase family.</text>
</comment>
<evidence type="ECO:0000256" key="5">
    <source>
        <dbReference type="PIRSR" id="PIRSR000137-2"/>
    </source>
</evidence>
<dbReference type="SUPFAM" id="SSF51905">
    <property type="entry name" value="FAD/NAD(P)-binding domain"/>
    <property type="match status" value="1"/>
</dbReference>
<comment type="caution">
    <text evidence="8">The sequence shown here is derived from an EMBL/GenBank/DDBJ whole genome shotgun (WGS) entry which is preliminary data.</text>
</comment>
<feature type="binding site" evidence="5">
    <location>
        <position position="307"/>
    </location>
    <ligand>
        <name>FAD</name>
        <dbReference type="ChEBI" id="CHEBI:57692"/>
    </ligand>
</feature>
<feature type="domain" description="Glucose-methanol-choline oxidoreductase N-terminal" evidence="6">
    <location>
        <begin position="50"/>
        <end position="384"/>
    </location>
</feature>
<evidence type="ECO:0000259" key="7">
    <source>
        <dbReference type="Pfam" id="PF05199"/>
    </source>
</evidence>